<comment type="caution">
    <text evidence="9">The sequence shown here is derived from an EMBL/GenBank/DDBJ whole genome shotgun (WGS) entry which is preliminary data.</text>
</comment>
<dbReference type="GO" id="GO:0004674">
    <property type="term" value="F:protein serine/threonine kinase activity"/>
    <property type="evidence" value="ECO:0007669"/>
    <property type="project" value="UniProtKB-KW"/>
</dbReference>
<evidence type="ECO:0000256" key="7">
    <source>
        <dbReference type="SAM" id="MobiDB-lite"/>
    </source>
</evidence>
<evidence type="ECO:0000256" key="2">
    <source>
        <dbReference type="ARBA" id="ARBA00022679"/>
    </source>
</evidence>
<dbReference type="Gene3D" id="1.10.510.10">
    <property type="entry name" value="Transferase(Phosphotransferase) domain 1"/>
    <property type="match status" value="1"/>
</dbReference>
<dbReference type="EMBL" id="CAJFDH010000006">
    <property type="protein sequence ID" value="CAD5229929.1"/>
    <property type="molecule type" value="Genomic_DNA"/>
</dbReference>
<evidence type="ECO:0000313" key="10">
    <source>
        <dbReference type="Proteomes" id="UP000614601"/>
    </source>
</evidence>
<feature type="domain" description="Protein kinase" evidence="8">
    <location>
        <begin position="113"/>
        <end position="368"/>
    </location>
</feature>
<dbReference type="InterPro" id="IPR011009">
    <property type="entry name" value="Kinase-like_dom_sf"/>
</dbReference>
<feature type="compositionally biased region" description="Polar residues" evidence="7">
    <location>
        <begin position="372"/>
        <end position="387"/>
    </location>
</feature>
<feature type="compositionally biased region" description="Basic and acidic residues" evidence="7">
    <location>
        <begin position="389"/>
        <end position="401"/>
    </location>
</feature>
<dbReference type="EMBL" id="CAJFCW020000006">
    <property type="protein sequence ID" value="CAG9127323.1"/>
    <property type="molecule type" value="Genomic_DNA"/>
</dbReference>
<dbReference type="GO" id="GO:0005634">
    <property type="term" value="C:nucleus"/>
    <property type="evidence" value="ECO:0007669"/>
    <property type="project" value="TreeGrafter"/>
</dbReference>
<dbReference type="GO" id="GO:0004712">
    <property type="term" value="F:protein serine/threonine/tyrosine kinase activity"/>
    <property type="evidence" value="ECO:0007669"/>
    <property type="project" value="TreeGrafter"/>
</dbReference>
<dbReference type="InterPro" id="IPR017441">
    <property type="entry name" value="Protein_kinase_ATP_BS"/>
</dbReference>
<dbReference type="GO" id="GO:0033316">
    <property type="term" value="P:meiotic spindle assembly checkpoint signaling"/>
    <property type="evidence" value="ECO:0007669"/>
    <property type="project" value="TreeGrafter"/>
</dbReference>
<evidence type="ECO:0000256" key="1">
    <source>
        <dbReference type="ARBA" id="ARBA00022527"/>
    </source>
</evidence>
<dbReference type="GO" id="GO:0007094">
    <property type="term" value="P:mitotic spindle assembly checkpoint signaling"/>
    <property type="evidence" value="ECO:0007669"/>
    <property type="project" value="TreeGrafter"/>
</dbReference>
<name>A0A811LRA5_9BILA</name>
<dbReference type="InterPro" id="IPR000719">
    <property type="entry name" value="Prot_kinase_dom"/>
</dbReference>
<keyword evidence="2" id="KW-0808">Transferase</keyword>
<dbReference type="PANTHER" id="PTHR22974:SF21">
    <property type="entry name" value="DUAL SPECIFICITY PROTEIN KINASE TTK"/>
    <property type="match status" value="1"/>
</dbReference>
<keyword evidence="3 6" id="KW-0547">Nucleotide-binding</keyword>
<dbReference type="GO" id="GO:0007059">
    <property type="term" value="P:chromosome segregation"/>
    <property type="evidence" value="ECO:0007669"/>
    <property type="project" value="TreeGrafter"/>
</dbReference>
<dbReference type="PANTHER" id="PTHR22974">
    <property type="entry name" value="MIXED LINEAGE PROTEIN KINASE"/>
    <property type="match status" value="1"/>
</dbReference>
<evidence type="ECO:0000256" key="5">
    <source>
        <dbReference type="ARBA" id="ARBA00022840"/>
    </source>
</evidence>
<feature type="region of interest" description="Disordered" evidence="7">
    <location>
        <begin position="372"/>
        <end position="401"/>
    </location>
</feature>
<feature type="binding site" evidence="6">
    <location>
        <position position="144"/>
    </location>
    <ligand>
        <name>ATP</name>
        <dbReference type="ChEBI" id="CHEBI:30616"/>
    </ligand>
</feature>
<keyword evidence="10" id="KW-1185">Reference proteome</keyword>
<feature type="compositionally biased region" description="Basic and acidic residues" evidence="7">
    <location>
        <begin position="1"/>
        <end position="30"/>
    </location>
</feature>
<feature type="region of interest" description="Disordered" evidence="7">
    <location>
        <begin position="1"/>
        <end position="38"/>
    </location>
</feature>
<keyword evidence="5 6" id="KW-0067">ATP-binding</keyword>
<evidence type="ECO:0000256" key="6">
    <source>
        <dbReference type="PROSITE-ProRule" id="PRU10141"/>
    </source>
</evidence>
<dbReference type="SUPFAM" id="SSF56112">
    <property type="entry name" value="Protein kinase-like (PK-like)"/>
    <property type="match status" value="1"/>
</dbReference>
<evidence type="ECO:0000259" key="8">
    <source>
        <dbReference type="PROSITE" id="PS50011"/>
    </source>
</evidence>
<protein>
    <recommendedName>
        <fullName evidence="8">Protein kinase domain-containing protein</fullName>
    </recommendedName>
</protein>
<dbReference type="AlphaFoldDB" id="A0A811LRA5"/>
<dbReference type="GO" id="GO:0034501">
    <property type="term" value="P:protein localization to kinetochore"/>
    <property type="evidence" value="ECO:0007669"/>
    <property type="project" value="TreeGrafter"/>
</dbReference>
<dbReference type="Pfam" id="PF00069">
    <property type="entry name" value="Pkinase"/>
    <property type="match status" value="1"/>
</dbReference>
<proteinExistence type="predicted"/>
<evidence type="ECO:0000256" key="4">
    <source>
        <dbReference type="ARBA" id="ARBA00022777"/>
    </source>
</evidence>
<keyword evidence="1" id="KW-0723">Serine/threonine-protein kinase</keyword>
<dbReference type="Proteomes" id="UP000783686">
    <property type="component" value="Unassembled WGS sequence"/>
</dbReference>
<dbReference type="PROSITE" id="PS00107">
    <property type="entry name" value="PROTEIN_KINASE_ATP"/>
    <property type="match status" value="1"/>
</dbReference>
<dbReference type="PROSITE" id="PS50011">
    <property type="entry name" value="PROTEIN_KINASE_DOM"/>
    <property type="match status" value="1"/>
</dbReference>
<evidence type="ECO:0000256" key="3">
    <source>
        <dbReference type="ARBA" id="ARBA00022741"/>
    </source>
</evidence>
<dbReference type="GO" id="GO:0000776">
    <property type="term" value="C:kinetochore"/>
    <property type="evidence" value="ECO:0007669"/>
    <property type="project" value="TreeGrafter"/>
</dbReference>
<reference evidence="9" key="1">
    <citation type="submission" date="2020-09" db="EMBL/GenBank/DDBJ databases">
        <authorList>
            <person name="Kikuchi T."/>
        </authorList>
    </citation>
    <scope>NUCLEOTIDE SEQUENCE</scope>
    <source>
        <strain evidence="9">SH1</strain>
    </source>
</reference>
<sequence>MPRDGIRNKNSEKFSSKSSELPKDGQDAGVREGPNPVDAVFEEYDADPINQRRNDTISKLLKTKNLDELIPPPEVKYDVQSTQSSGASDQNSRFTYGYTVEITDSFYNTKHEYVLGRRLGKGGFSEVRIAKMVGRPDFPKLAMKIVDLKKPKASRIERQPYWEIELLRRMEHSHRVIRLFESKTLEDDVLFMVLEMAGGSLEHFARKKIGNRVGFAKHYFRCCVKCVLDIHMEDILHCDIKPTNFIKSGKMLKVIDFGCATPLGPLNDAIIRKKALGTTRFMSPEYLKEKIASKALDVWSLGCILYWLVTGQKIFKDPKIYLRKAICYKQADLSAVKSTEAHDLLKQIFEHDRKKRPNCDAILNHPYLSAANDASSSTGGHSESQDAFSVKDKEKSKRAPP</sequence>
<keyword evidence="4" id="KW-0418">Kinase</keyword>
<gene>
    <name evidence="9" type="ORF">BOKJ2_LOCUS13881</name>
</gene>
<organism evidence="9 10">
    <name type="scientific">Bursaphelenchus okinawaensis</name>
    <dbReference type="NCBI Taxonomy" id="465554"/>
    <lineage>
        <taxon>Eukaryota</taxon>
        <taxon>Metazoa</taxon>
        <taxon>Ecdysozoa</taxon>
        <taxon>Nematoda</taxon>
        <taxon>Chromadorea</taxon>
        <taxon>Rhabditida</taxon>
        <taxon>Tylenchina</taxon>
        <taxon>Tylenchomorpha</taxon>
        <taxon>Aphelenchoidea</taxon>
        <taxon>Aphelenchoididae</taxon>
        <taxon>Bursaphelenchus</taxon>
    </lineage>
</organism>
<dbReference type="SMART" id="SM00220">
    <property type="entry name" value="S_TKc"/>
    <property type="match status" value="1"/>
</dbReference>
<dbReference type="GO" id="GO:0005524">
    <property type="term" value="F:ATP binding"/>
    <property type="evidence" value="ECO:0007669"/>
    <property type="project" value="UniProtKB-UniRule"/>
</dbReference>
<accession>A0A811LRA5</accession>
<dbReference type="Proteomes" id="UP000614601">
    <property type="component" value="Unassembled WGS sequence"/>
</dbReference>
<evidence type="ECO:0000313" key="9">
    <source>
        <dbReference type="EMBL" id="CAD5229929.1"/>
    </source>
</evidence>
<dbReference type="OrthoDB" id="20524at2759"/>